<comment type="similarity">
    <text evidence="1">Belongs to the fructosamine kinase family.</text>
</comment>
<keyword evidence="3" id="KW-1185">Reference proteome</keyword>
<dbReference type="EMBL" id="JAPRFR010000001">
    <property type="protein sequence ID" value="MCZ0725723.1"/>
    <property type="molecule type" value="Genomic_DNA"/>
</dbReference>
<accession>A0A9X3FMY1</accession>
<dbReference type="PANTHER" id="PTHR12149">
    <property type="entry name" value="FRUCTOSAMINE 3 KINASE-RELATED PROTEIN"/>
    <property type="match status" value="1"/>
</dbReference>
<gene>
    <name evidence="2" type="ORF">OW157_03950</name>
</gene>
<dbReference type="GO" id="GO:0016301">
    <property type="term" value="F:kinase activity"/>
    <property type="evidence" value="ECO:0007669"/>
    <property type="project" value="UniProtKB-UniRule"/>
</dbReference>
<dbReference type="InterPro" id="IPR011009">
    <property type="entry name" value="Kinase-like_dom_sf"/>
</dbReference>
<keyword evidence="1 2" id="KW-0418">Kinase</keyword>
<evidence type="ECO:0000313" key="2">
    <source>
        <dbReference type="EMBL" id="MCZ0725723.1"/>
    </source>
</evidence>
<dbReference type="Gene3D" id="3.90.1200.10">
    <property type="match status" value="1"/>
</dbReference>
<dbReference type="RefSeq" id="WP_268752036.1">
    <property type="nucleotide sequence ID" value="NZ_JAPRFQ010000001.1"/>
</dbReference>
<dbReference type="PANTHER" id="PTHR12149:SF8">
    <property type="entry name" value="PROTEIN-RIBULOSAMINE 3-KINASE"/>
    <property type="match status" value="1"/>
</dbReference>
<dbReference type="Pfam" id="PF03881">
    <property type="entry name" value="Fructosamin_kin"/>
    <property type="match status" value="1"/>
</dbReference>
<protein>
    <submittedName>
        <fullName evidence="2">Fructosamine kinase family protein</fullName>
    </submittedName>
</protein>
<evidence type="ECO:0000256" key="1">
    <source>
        <dbReference type="PIRNR" id="PIRNR006221"/>
    </source>
</evidence>
<name>A0A9X3FMY1_9LACT</name>
<dbReference type="Gene3D" id="3.30.200.20">
    <property type="entry name" value="Phosphorylase Kinase, domain 1"/>
    <property type="match status" value="1"/>
</dbReference>
<dbReference type="AlphaFoldDB" id="A0A9X3FMY1"/>
<organism evidence="2 3">
    <name type="scientific">Aerococcus kribbianus</name>
    <dbReference type="NCBI Taxonomy" id="2999064"/>
    <lineage>
        <taxon>Bacteria</taxon>
        <taxon>Bacillati</taxon>
        <taxon>Bacillota</taxon>
        <taxon>Bacilli</taxon>
        <taxon>Lactobacillales</taxon>
        <taxon>Aerococcaceae</taxon>
        <taxon>Aerococcus</taxon>
    </lineage>
</organism>
<dbReference type="InterPro" id="IPR016477">
    <property type="entry name" value="Fructo-/Ketosamine-3-kinase"/>
</dbReference>
<comment type="caution">
    <text evidence="2">The sequence shown here is derived from an EMBL/GenBank/DDBJ whole genome shotgun (WGS) entry which is preliminary data.</text>
</comment>
<reference evidence="2" key="1">
    <citation type="submission" date="2022-12" db="EMBL/GenBank/DDBJ databases">
        <title>Description and comparative metabolic analysis of Aerococcus sp. nov., isolated from the feces of a pig.</title>
        <authorList>
            <person name="Chang Y.-H."/>
        </authorList>
    </citation>
    <scope>NUCLEOTIDE SEQUENCE</scope>
    <source>
        <strain evidence="2">YH-aer222</strain>
    </source>
</reference>
<keyword evidence="1" id="KW-0808">Transferase</keyword>
<dbReference type="PIRSF" id="PIRSF006221">
    <property type="entry name" value="Ketosamine-3-kinase"/>
    <property type="match status" value="1"/>
</dbReference>
<dbReference type="Proteomes" id="UP001146670">
    <property type="component" value="Unassembled WGS sequence"/>
</dbReference>
<evidence type="ECO:0000313" key="3">
    <source>
        <dbReference type="Proteomes" id="UP001146670"/>
    </source>
</evidence>
<proteinExistence type="inferred from homology"/>
<dbReference type="SUPFAM" id="SSF56112">
    <property type="entry name" value="Protein kinase-like (PK-like)"/>
    <property type="match status" value="1"/>
</dbReference>
<sequence length="285" mass="32081">MQEIIKELPIEGIKELKPVSGGDVNAAYHVITDKEDYFLLVQANASESFYTAEIVGLELFEEHGIRGPRVIAHGQAAGDAYLLLSYLEEGHQGSQAELGQLVAKLHQVSSPNGQFGFDYPYAGAAISFANQWTDSWRELFINERMDQLSQALLDQGLWSEDDMARYQEARQVMVEALDNHASQAVLVHGDLWAGNYMFLSDGAPALFDPSPLYGDREFDLGITTVFGGYTEEFYQAYSEILPLEDGYQLRLEFYRLYLFMIHLLKFGQIYAGSVKQSLNHILAEK</sequence>